<organism evidence="2 3">
    <name type="scientific">Streptomyces laurentii</name>
    <dbReference type="NCBI Taxonomy" id="39478"/>
    <lineage>
        <taxon>Bacteria</taxon>
        <taxon>Bacillati</taxon>
        <taxon>Actinomycetota</taxon>
        <taxon>Actinomycetes</taxon>
        <taxon>Kitasatosporales</taxon>
        <taxon>Streptomycetaceae</taxon>
        <taxon>Streptomyces</taxon>
    </lineage>
</organism>
<evidence type="ECO:0000256" key="1">
    <source>
        <dbReference type="SAM" id="MobiDB-lite"/>
    </source>
</evidence>
<name>A0A160NTW6_STRLU</name>
<reference evidence="2 3" key="1">
    <citation type="journal article" date="2016" name="Genome Announc.">
        <title>Complete Genome Sequence of Thiostrepton-Producing Streptomyces laurentii ATCC 31255.</title>
        <authorList>
            <person name="Doi K."/>
            <person name="Fujino Y."/>
            <person name="Nagayoshi Y."/>
            <person name="Ohshima T."/>
            <person name="Ogata S."/>
        </authorList>
    </citation>
    <scope>NUCLEOTIDE SEQUENCE [LARGE SCALE GENOMIC DNA]</scope>
    <source>
        <strain evidence="2 3">ATCC 31255</strain>
    </source>
</reference>
<dbReference type="Gene3D" id="3.75.10.10">
    <property type="entry name" value="L-arginine/glycine Amidinotransferase, Chain A"/>
    <property type="match status" value="1"/>
</dbReference>
<dbReference type="KEGG" id="slau:SLA_0230"/>
<dbReference type="SUPFAM" id="SSF55909">
    <property type="entry name" value="Pentein"/>
    <property type="match status" value="1"/>
</dbReference>
<gene>
    <name evidence="2" type="ORF">SLA_0230</name>
</gene>
<feature type="region of interest" description="Disordered" evidence="1">
    <location>
        <begin position="1"/>
        <end position="28"/>
    </location>
</feature>
<keyword evidence="2" id="KW-0808">Transferase</keyword>
<accession>A0A160NTW6</accession>
<dbReference type="Pfam" id="PF02274">
    <property type="entry name" value="ADI"/>
    <property type="match status" value="1"/>
</dbReference>
<dbReference type="GO" id="GO:0019546">
    <property type="term" value="P:L-arginine deiminase pathway"/>
    <property type="evidence" value="ECO:0007669"/>
    <property type="project" value="TreeGrafter"/>
</dbReference>
<dbReference type="GO" id="GO:0016740">
    <property type="term" value="F:transferase activity"/>
    <property type="evidence" value="ECO:0007669"/>
    <property type="project" value="UniProtKB-KW"/>
</dbReference>
<proteinExistence type="predicted"/>
<protein>
    <submittedName>
        <fullName evidence="2">Amidinotransferase</fullName>
    </submittedName>
</protein>
<dbReference type="GO" id="GO:0016990">
    <property type="term" value="F:arginine deiminase activity"/>
    <property type="evidence" value="ECO:0007669"/>
    <property type="project" value="TreeGrafter"/>
</dbReference>
<dbReference type="EMBL" id="AP017424">
    <property type="protein sequence ID" value="BAU81185.1"/>
    <property type="molecule type" value="Genomic_DNA"/>
</dbReference>
<evidence type="ECO:0000313" key="2">
    <source>
        <dbReference type="EMBL" id="BAU81185.1"/>
    </source>
</evidence>
<dbReference type="AlphaFoldDB" id="A0A160NTW6"/>
<dbReference type="PANTHER" id="PTHR47271:SF2">
    <property type="entry name" value="ARGININE DEIMINASE"/>
    <property type="match status" value="1"/>
</dbReference>
<dbReference type="Proteomes" id="UP000217676">
    <property type="component" value="Chromosome"/>
</dbReference>
<keyword evidence="3" id="KW-1185">Reference proteome</keyword>
<evidence type="ECO:0000313" key="3">
    <source>
        <dbReference type="Proteomes" id="UP000217676"/>
    </source>
</evidence>
<dbReference type="PANTHER" id="PTHR47271">
    <property type="entry name" value="ARGININE DEIMINASE"/>
    <property type="match status" value="1"/>
</dbReference>
<sequence>MSTDSRASPPPALPSTLGGTGWTPRPAGHRAEVAAGGIWSRCGYRSEVAPLRAVLLARPPDSLASVADDPRAHLMTEPVDLGRLRAETEAVAEAYRAHGVTVRLAAPPPSCPPNVIFQRDLFLVTPEGAVLGRTASAQRAGEERYAAAALAEAGIPVLHTVRGEATFEGADALWVDERTVLVGSGFRTNEAGVRAVREVLAEQGAEVVPVPLGPGVQHLLGALMLVDHRRALLNTRAVGDRLRGLLRALDYDLLEFGPDEEVVRGRSLNVVTLRPGHVLMPAGRPRTRRRLETAGIEVSEVGVGEYVKAAGALGCLTGILHREADGEV</sequence>